<proteinExistence type="predicted"/>
<keyword evidence="3" id="KW-1185">Reference proteome</keyword>
<accession>A0ABR2EGZ0</accession>
<feature type="region of interest" description="Disordered" evidence="1">
    <location>
        <begin position="214"/>
        <end position="235"/>
    </location>
</feature>
<evidence type="ECO:0000313" key="2">
    <source>
        <dbReference type="EMBL" id="KAK8561263.1"/>
    </source>
</evidence>
<dbReference type="EMBL" id="JBBPBM010000013">
    <property type="protein sequence ID" value="KAK8561263.1"/>
    <property type="molecule type" value="Genomic_DNA"/>
</dbReference>
<evidence type="ECO:0000256" key="1">
    <source>
        <dbReference type="SAM" id="MobiDB-lite"/>
    </source>
</evidence>
<protein>
    <submittedName>
        <fullName evidence="2">Uncharacterized protein</fullName>
    </submittedName>
</protein>
<comment type="caution">
    <text evidence="2">The sequence shown here is derived from an EMBL/GenBank/DDBJ whole genome shotgun (WGS) entry which is preliminary data.</text>
</comment>
<name>A0ABR2EGZ0_9ROSI</name>
<sequence length="235" mass="25809">MIILILTSHESRIDETVKLEVGNEIYDIRVLELGCIDSQNTTRCNGHWGWGKKPITKKACSVSLSSSSSDDYSGQGVTNIGSMKEFNAVFFGNEKSSCDNRVGEESKNQQLWEEEMIGVNSGPKTWAYVVAKICLGCETLEEHQDRVEGSVSKEDMLDPSNNDPPLTHRESVHIASVLNLGDAADESGLTPSLVESIDKLNRTHNQSLDPEKTLIMSDDSDKSGSRGFSTLRGII</sequence>
<reference evidence="2 3" key="1">
    <citation type="journal article" date="2024" name="G3 (Bethesda)">
        <title>Genome assembly of Hibiscus sabdariffa L. provides insights into metabolisms of medicinal natural products.</title>
        <authorList>
            <person name="Kim T."/>
        </authorList>
    </citation>
    <scope>NUCLEOTIDE SEQUENCE [LARGE SCALE GENOMIC DNA]</scope>
    <source>
        <strain evidence="2">TK-2024</strain>
        <tissue evidence="2">Old leaves</tissue>
    </source>
</reference>
<evidence type="ECO:0000313" key="3">
    <source>
        <dbReference type="Proteomes" id="UP001472677"/>
    </source>
</evidence>
<organism evidence="2 3">
    <name type="scientific">Hibiscus sabdariffa</name>
    <name type="common">roselle</name>
    <dbReference type="NCBI Taxonomy" id="183260"/>
    <lineage>
        <taxon>Eukaryota</taxon>
        <taxon>Viridiplantae</taxon>
        <taxon>Streptophyta</taxon>
        <taxon>Embryophyta</taxon>
        <taxon>Tracheophyta</taxon>
        <taxon>Spermatophyta</taxon>
        <taxon>Magnoliopsida</taxon>
        <taxon>eudicotyledons</taxon>
        <taxon>Gunneridae</taxon>
        <taxon>Pentapetalae</taxon>
        <taxon>rosids</taxon>
        <taxon>malvids</taxon>
        <taxon>Malvales</taxon>
        <taxon>Malvaceae</taxon>
        <taxon>Malvoideae</taxon>
        <taxon>Hibiscus</taxon>
    </lineage>
</organism>
<gene>
    <name evidence="2" type="ORF">V6N12_048337</name>
</gene>
<dbReference type="Proteomes" id="UP001472677">
    <property type="component" value="Unassembled WGS sequence"/>
</dbReference>